<dbReference type="PANTHER" id="PTHR30294:SF38">
    <property type="entry name" value="TRANSPORT PERMEASE PROTEIN"/>
    <property type="match status" value="1"/>
</dbReference>
<organism evidence="9 10">
    <name type="scientific">Rubripirellula amarantea</name>
    <dbReference type="NCBI Taxonomy" id="2527999"/>
    <lineage>
        <taxon>Bacteria</taxon>
        <taxon>Pseudomonadati</taxon>
        <taxon>Planctomycetota</taxon>
        <taxon>Planctomycetia</taxon>
        <taxon>Pirellulales</taxon>
        <taxon>Pirellulaceae</taxon>
        <taxon>Rubripirellula</taxon>
    </lineage>
</organism>
<dbReference type="AlphaFoldDB" id="A0A5C5WN94"/>
<feature type="transmembrane region" description="Helical" evidence="7">
    <location>
        <begin position="363"/>
        <end position="385"/>
    </location>
</feature>
<dbReference type="RefSeq" id="WP_146516351.1">
    <property type="nucleotide sequence ID" value="NZ_SJPI01000002.1"/>
</dbReference>
<feature type="domain" description="ABC-2 type transporter transmembrane" evidence="8">
    <location>
        <begin position="20"/>
        <end position="467"/>
    </location>
</feature>
<sequence length="477" mass="51188">MVWTVFQVSLRRLMHNRIELMLTFVVPIAFFSIFALIFGNGIGGSTTPKIKVVAIDEVQTEISASVMATLQQSAGLRFMRMSDDSGDVPLDRQRAQAMVQEGSLTMAIVLHNGDRHAVAALDSDSAKNISADLLSDSSDQVASQVATALVARAIMMARAEAEAAEFDVFKSPVEVSQTVPASHIPDPPSSIIADQSGAIIADQSGVIIADPPGAIKQATHESSSPLSNPSSNPSSTQWESEISAGPYSSPADDPQSLKSPRAEDPVRVVDVIGEGKANPVVSMYAAGIAVMFLLFGASGGGGAFLEERENETLDRLLSTQLTMDHLLLGKWFYMTSLGTVQVFAMFMWAQFVFGVDLWGHLDGFIAMTIVTSAAASAFGLLLATLCKSRGQLNGLSVILILTMSALGGSMVPRYVMSERLRGFGQWTFNAWALDGYDKVFWRDLPIGSLAPQMIVLMICGIGFLSLARLLAVRWESN</sequence>
<proteinExistence type="predicted"/>
<dbReference type="Pfam" id="PF12698">
    <property type="entry name" value="ABC2_membrane_3"/>
    <property type="match status" value="1"/>
</dbReference>
<evidence type="ECO:0000313" key="10">
    <source>
        <dbReference type="Proteomes" id="UP000316598"/>
    </source>
</evidence>
<gene>
    <name evidence="9" type="ORF">Pla22_40490</name>
</gene>
<dbReference type="GO" id="GO:0005886">
    <property type="term" value="C:plasma membrane"/>
    <property type="evidence" value="ECO:0007669"/>
    <property type="project" value="UniProtKB-SubCell"/>
</dbReference>
<dbReference type="PANTHER" id="PTHR30294">
    <property type="entry name" value="MEMBRANE COMPONENT OF ABC TRANSPORTER YHHJ-RELATED"/>
    <property type="match status" value="1"/>
</dbReference>
<dbReference type="Proteomes" id="UP000316598">
    <property type="component" value="Unassembled WGS sequence"/>
</dbReference>
<reference evidence="9 10" key="1">
    <citation type="submission" date="2019-02" db="EMBL/GenBank/DDBJ databases">
        <title>Deep-cultivation of Planctomycetes and their phenomic and genomic characterization uncovers novel biology.</title>
        <authorList>
            <person name="Wiegand S."/>
            <person name="Jogler M."/>
            <person name="Boedeker C."/>
            <person name="Pinto D."/>
            <person name="Vollmers J."/>
            <person name="Rivas-Marin E."/>
            <person name="Kohn T."/>
            <person name="Peeters S.H."/>
            <person name="Heuer A."/>
            <person name="Rast P."/>
            <person name="Oberbeckmann S."/>
            <person name="Bunk B."/>
            <person name="Jeske O."/>
            <person name="Meyerdierks A."/>
            <person name="Storesund J.E."/>
            <person name="Kallscheuer N."/>
            <person name="Luecker S."/>
            <person name="Lage O.M."/>
            <person name="Pohl T."/>
            <person name="Merkel B.J."/>
            <person name="Hornburger P."/>
            <person name="Mueller R.-W."/>
            <person name="Bruemmer F."/>
            <person name="Labrenz M."/>
            <person name="Spormann A.M."/>
            <person name="Op Den Camp H."/>
            <person name="Overmann J."/>
            <person name="Amann R."/>
            <person name="Jetten M.S.M."/>
            <person name="Mascher T."/>
            <person name="Medema M.H."/>
            <person name="Devos D.P."/>
            <person name="Kaster A.-K."/>
            <person name="Ovreas L."/>
            <person name="Rohde M."/>
            <person name="Galperin M.Y."/>
            <person name="Jogler C."/>
        </authorList>
    </citation>
    <scope>NUCLEOTIDE SEQUENCE [LARGE SCALE GENOMIC DNA]</scope>
    <source>
        <strain evidence="9 10">Pla22</strain>
    </source>
</reference>
<comment type="caution">
    <text evidence="9">The sequence shown here is derived from an EMBL/GenBank/DDBJ whole genome shotgun (WGS) entry which is preliminary data.</text>
</comment>
<evidence type="ECO:0000256" key="3">
    <source>
        <dbReference type="ARBA" id="ARBA00022692"/>
    </source>
</evidence>
<evidence type="ECO:0000313" key="9">
    <source>
        <dbReference type="EMBL" id="TWT51272.1"/>
    </source>
</evidence>
<evidence type="ECO:0000256" key="6">
    <source>
        <dbReference type="SAM" id="MobiDB-lite"/>
    </source>
</evidence>
<feature type="region of interest" description="Disordered" evidence="6">
    <location>
        <begin position="216"/>
        <end position="263"/>
    </location>
</feature>
<comment type="subcellular location">
    <subcellularLocation>
        <location evidence="1">Cell membrane</location>
        <topology evidence="1">Multi-pass membrane protein</topology>
    </subcellularLocation>
</comment>
<evidence type="ECO:0000259" key="8">
    <source>
        <dbReference type="Pfam" id="PF12698"/>
    </source>
</evidence>
<keyword evidence="3 7" id="KW-0812">Transmembrane</keyword>
<keyword evidence="10" id="KW-1185">Reference proteome</keyword>
<evidence type="ECO:0000256" key="5">
    <source>
        <dbReference type="ARBA" id="ARBA00023136"/>
    </source>
</evidence>
<name>A0A5C5WN94_9BACT</name>
<accession>A0A5C5WN94</accession>
<feature type="transmembrane region" description="Helical" evidence="7">
    <location>
        <begin position="449"/>
        <end position="471"/>
    </location>
</feature>
<evidence type="ECO:0000256" key="4">
    <source>
        <dbReference type="ARBA" id="ARBA00022989"/>
    </source>
</evidence>
<dbReference type="OrthoDB" id="3078158at2"/>
<feature type="transmembrane region" description="Helical" evidence="7">
    <location>
        <begin position="392"/>
        <end position="411"/>
    </location>
</feature>
<keyword evidence="2" id="KW-1003">Cell membrane</keyword>
<dbReference type="GO" id="GO:0140359">
    <property type="term" value="F:ABC-type transporter activity"/>
    <property type="evidence" value="ECO:0007669"/>
    <property type="project" value="InterPro"/>
</dbReference>
<feature type="compositionally biased region" description="Low complexity" evidence="6">
    <location>
        <begin position="222"/>
        <end position="235"/>
    </location>
</feature>
<evidence type="ECO:0000256" key="7">
    <source>
        <dbReference type="SAM" id="Phobius"/>
    </source>
</evidence>
<feature type="transmembrane region" description="Helical" evidence="7">
    <location>
        <begin position="20"/>
        <end position="39"/>
    </location>
</feature>
<keyword evidence="5 7" id="KW-0472">Membrane</keyword>
<dbReference type="InterPro" id="IPR013525">
    <property type="entry name" value="ABC2_TM"/>
</dbReference>
<protein>
    <submittedName>
        <fullName evidence="9">ABC-2 family transporter protein</fullName>
    </submittedName>
</protein>
<dbReference type="EMBL" id="SJPI01000002">
    <property type="protein sequence ID" value="TWT51272.1"/>
    <property type="molecule type" value="Genomic_DNA"/>
</dbReference>
<keyword evidence="4 7" id="KW-1133">Transmembrane helix</keyword>
<dbReference type="InterPro" id="IPR051449">
    <property type="entry name" value="ABC-2_transporter_component"/>
</dbReference>
<evidence type="ECO:0000256" key="1">
    <source>
        <dbReference type="ARBA" id="ARBA00004651"/>
    </source>
</evidence>
<feature type="transmembrane region" description="Helical" evidence="7">
    <location>
        <begin position="331"/>
        <end position="351"/>
    </location>
</feature>
<feature type="transmembrane region" description="Helical" evidence="7">
    <location>
        <begin position="283"/>
        <end position="305"/>
    </location>
</feature>
<evidence type="ECO:0000256" key="2">
    <source>
        <dbReference type="ARBA" id="ARBA00022475"/>
    </source>
</evidence>